<dbReference type="EMBL" id="FZTC01000026">
    <property type="protein sequence ID" value="SNU37246.1"/>
    <property type="molecule type" value="Genomic_DNA"/>
</dbReference>
<dbReference type="Proteomes" id="UP000220639">
    <property type="component" value="Unassembled WGS sequence"/>
</dbReference>
<organism evidence="1 2">
    <name type="scientific">Klebsiella grimontii</name>
    <dbReference type="NCBI Taxonomy" id="2058152"/>
    <lineage>
        <taxon>Bacteria</taxon>
        <taxon>Pseudomonadati</taxon>
        <taxon>Pseudomonadota</taxon>
        <taxon>Gammaproteobacteria</taxon>
        <taxon>Enterobacterales</taxon>
        <taxon>Enterobacteriaceae</taxon>
        <taxon>Klebsiella/Raoultella group</taxon>
        <taxon>Klebsiella</taxon>
    </lineage>
</organism>
<protein>
    <submittedName>
        <fullName evidence="1">Uncharacterized protein</fullName>
    </submittedName>
</protein>
<accession>A0A285B8S6</accession>
<sequence>MIKSMHRCFNFRYVNLLFKKLQSGKEMSDHCHPARLVIIIRGGVIAGHIDTDSLLV</sequence>
<gene>
    <name evidence="1" type="ORF">KOSB73_320084</name>
</gene>
<reference evidence="2" key="1">
    <citation type="submission" date="2017-08" db="EMBL/GenBank/DDBJ databases">
        <authorList>
            <person name="Brisse S."/>
        </authorList>
    </citation>
    <scope>NUCLEOTIDE SEQUENCE [LARGE SCALE GENOMIC DNA]</scope>
    <source>
        <strain evidence="2">06D021</strain>
    </source>
</reference>
<name>A0A285B8S6_9ENTR</name>
<evidence type="ECO:0000313" key="2">
    <source>
        <dbReference type="Proteomes" id="UP000220639"/>
    </source>
</evidence>
<proteinExistence type="predicted"/>
<evidence type="ECO:0000313" key="1">
    <source>
        <dbReference type="EMBL" id="SNU37246.1"/>
    </source>
</evidence>
<dbReference type="AlphaFoldDB" id="A0A285B8S6"/>